<dbReference type="Proteomes" id="UP000276254">
    <property type="component" value="Chromosome"/>
</dbReference>
<dbReference type="InterPro" id="IPR050194">
    <property type="entry name" value="Glycosyltransferase_grp1"/>
</dbReference>
<reference evidence="3 4" key="1">
    <citation type="submission" date="2018-09" db="EMBL/GenBank/DDBJ databases">
        <title>Sphingomonas peninsula sp. nov., isolated from fildes peninsula, Antarctic soil.</title>
        <authorList>
            <person name="Yingchao G."/>
        </authorList>
    </citation>
    <scope>NUCLEOTIDE SEQUENCE [LARGE SCALE GENOMIC DNA]</scope>
    <source>
        <strain evidence="3 4">YZ-8</strain>
    </source>
</reference>
<gene>
    <name evidence="3" type="ORF">D3Y57_16130</name>
</gene>
<dbReference type="KEGG" id="spha:D3Y57_16130"/>
<evidence type="ECO:0000313" key="4">
    <source>
        <dbReference type="Proteomes" id="UP000276254"/>
    </source>
</evidence>
<evidence type="ECO:0000259" key="1">
    <source>
        <dbReference type="Pfam" id="PF00534"/>
    </source>
</evidence>
<dbReference type="SUPFAM" id="SSF53756">
    <property type="entry name" value="UDP-Glycosyltransferase/glycogen phosphorylase"/>
    <property type="match status" value="1"/>
</dbReference>
<proteinExistence type="predicted"/>
<dbReference type="InterPro" id="IPR028098">
    <property type="entry name" value="Glyco_trans_4-like_N"/>
</dbReference>
<accession>A0A494TCJ5</accession>
<dbReference type="PANTHER" id="PTHR45947:SF3">
    <property type="entry name" value="SULFOQUINOVOSYL TRANSFERASE SQD2"/>
    <property type="match status" value="1"/>
</dbReference>
<dbReference type="RefSeq" id="WP_121154210.1">
    <property type="nucleotide sequence ID" value="NZ_CP032829.1"/>
</dbReference>
<organism evidence="3 4">
    <name type="scientific">Sphingomonas paeninsulae</name>
    <dbReference type="NCBI Taxonomy" id="2319844"/>
    <lineage>
        <taxon>Bacteria</taxon>
        <taxon>Pseudomonadati</taxon>
        <taxon>Pseudomonadota</taxon>
        <taxon>Alphaproteobacteria</taxon>
        <taxon>Sphingomonadales</taxon>
        <taxon>Sphingomonadaceae</taxon>
        <taxon>Sphingomonas</taxon>
    </lineage>
</organism>
<feature type="domain" description="Glycosyl transferase family 1" evidence="1">
    <location>
        <begin position="218"/>
        <end position="363"/>
    </location>
</feature>
<dbReference type="Pfam" id="PF00534">
    <property type="entry name" value="Glycos_transf_1"/>
    <property type="match status" value="1"/>
</dbReference>
<dbReference type="OrthoDB" id="258796at2"/>
<dbReference type="AlphaFoldDB" id="A0A494TCJ5"/>
<sequence length="385" mass="40415">MLRVLTLATLFPDATRPQFGPFVERQTMELAALPDVEVRVIAPIGIPPLGRLFSRYRKLAALSAQEVWKGLTVYRPRFAHLPGVSGRLDAALLARDLVPLLREIRAEFAFDVIDAEFFFPDGPAAVALGKAFGVPVSIKARGADIHAWGSAGPTRRQIVDAGRAADGMLCVSAAIRADMVALGIPGDRIAVHYTGLDHARFYVRDRVAAKASLGIFGPVLVSVGALIERKGHGLAVAALADVPGATLVLIGAGAERAALEALAVRVGVADRVRFLGSVDQDVIADWLAAADVMVLISASEGLANAWVEALASGTPVVIADVGGAREVVDRAGAGRLVTREPGAIAGAVRELLSEPPDREVVAGAAARFSWEANAVQLRAHLKGLL</sequence>
<dbReference type="EMBL" id="CP032829">
    <property type="protein sequence ID" value="AYJ87177.1"/>
    <property type="molecule type" value="Genomic_DNA"/>
</dbReference>
<dbReference type="PANTHER" id="PTHR45947">
    <property type="entry name" value="SULFOQUINOVOSYL TRANSFERASE SQD2"/>
    <property type="match status" value="1"/>
</dbReference>
<name>A0A494TCJ5_SPHPE</name>
<evidence type="ECO:0000259" key="2">
    <source>
        <dbReference type="Pfam" id="PF13439"/>
    </source>
</evidence>
<feature type="domain" description="Glycosyltransferase subfamily 4-like N-terminal" evidence="2">
    <location>
        <begin position="53"/>
        <end position="200"/>
    </location>
</feature>
<dbReference type="GO" id="GO:0016758">
    <property type="term" value="F:hexosyltransferase activity"/>
    <property type="evidence" value="ECO:0007669"/>
    <property type="project" value="TreeGrafter"/>
</dbReference>
<dbReference type="Gene3D" id="3.40.50.2000">
    <property type="entry name" value="Glycogen Phosphorylase B"/>
    <property type="match status" value="2"/>
</dbReference>
<keyword evidence="3" id="KW-0808">Transferase</keyword>
<evidence type="ECO:0000313" key="3">
    <source>
        <dbReference type="EMBL" id="AYJ87177.1"/>
    </source>
</evidence>
<dbReference type="InterPro" id="IPR001296">
    <property type="entry name" value="Glyco_trans_1"/>
</dbReference>
<keyword evidence="4" id="KW-1185">Reference proteome</keyword>
<dbReference type="Pfam" id="PF13439">
    <property type="entry name" value="Glyco_transf_4"/>
    <property type="match status" value="1"/>
</dbReference>
<protein>
    <submittedName>
        <fullName evidence="3">Glycosyltransferase family 4 protein</fullName>
    </submittedName>
</protein>